<feature type="domain" description="PTHB1 GAE" evidence="3">
    <location>
        <begin position="437"/>
        <end position="527"/>
    </location>
</feature>
<dbReference type="GO" id="GO:0016020">
    <property type="term" value="C:membrane"/>
    <property type="evidence" value="ECO:0007669"/>
    <property type="project" value="TreeGrafter"/>
</dbReference>
<dbReference type="InterPro" id="IPR055363">
    <property type="entry name" value="PTHB1_hp_dom"/>
</dbReference>
<evidence type="ECO:0000256" key="1">
    <source>
        <dbReference type="SAM" id="Coils"/>
    </source>
</evidence>
<feature type="domain" description="PTHB1 hairpin" evidence="5">
    <location>
        <begin position="639"/>
        <end position="706"/>
    </location>
</feature>
<dbReference type="InterPro" id="IPR026511">
    <property type="entry name" value="PTHB1"/>
</dbReference>
<dbReference type="Pfam" id="PF23338">
    <property type="entry name" value="PTHB1_hp"/>
    <property type="match status" value="1"/>
</dbReference>
<dbReference type="InterPro" id="IPR055362">
    <property type="entry name" value="PTHB1_pf_dom"/>
</dbReference>
<proteinExistence type="predicted"/>
<name>A0AA40HPV7_CNENI</name>
<feature type="domain" description="PTHB1 N-terminal" evidence="2">
    <location>
        <begin position="1"/>
        <end position="363"/>
    </location>
</feature>
<dbReference type="Pfam" id="PF23337">
    <property type="entry name" value="PTHB1_pf"/>
    <property type="match status" value="1"/>
</dbReference>
<feature type="domain" description="PTHB1 platform" evidence="4">
    <location>
        <begin position="530"/>
        <end position="637"/>
    </location>
</feature>
<organism evidence="6 7">
    <name type="scientific">Cnephaeus nilssonii</name>
    <name type="common">Northern bat</name>
    <name type="synonym">Eptesicus nilssonii</name>
    <dbReference type="NCBI Taxonomy" id="3371016"/>
    <lineage>
        <taxon>Eukaryota</taxon>
        <taxon>Metazoa</taxon>
        <taxon>Chordata</taxon>
        <taxon>Craniata</taxon>
        <taxon>Vertebrata</taxon>
        <taxon>Euteleostomi</taxon>
        <taxon>Mammalia</taxon>
        <taxon>Eutheria</taxon>
        <taxon>Laurasiatheria</taxon>
        <taxon>Chiroptera</taxon>
        <taxon>Yangochiroptera</taxon>
        <taxon>Vespertilionidae</taxon>
        <taxon>Cnephaeus</taxon>
    </lineage>
</organism>
<comment type="caution">
    <text evidence="6">The sequence shown here is derived from an EMBL/GenBank/DDBJ whole genome shotgun (WGS) entry which is preliminary data.</text>
</comment>
<reference evidence="6" key="1">
    <citation type="submission" date="2023-06" db="EMBL/GenBank/DDBJ databases">
        <title>Reference genome for the Northern bat (Eptesicus nilssonii), a most northern bat species.</title>
        <authorList>
            <person name="Laine V.N."/>
            <person name="Pulliainen A.T."/>
            <person name="Lilley T.M."/>
        </authorList>
    </citation>
    <scope>NUCLEOTIDE SEQUENCE</scope>
    <source>
        <strain evidence="6">BLF_Eptnil</strain>
        <tissue evidence="6">Kidney</tissue>
    </source>
</reference>
<accession>A0AA40HPV7</accession>
<evidence type="ECO:0000259" key="5">
    <source>
        <dbReference type="Pfam" id="PF23338"/>
    </source>
</evidence>
<keyword evidence="7" id="KW-1185">Reference proteome</keyword>
<evidence type="ECO:0000313" key="6">
    <source>
        <dbReference type="EMBL" id="KAK1334775.1"/>
    </source>
</evidence>
<dbReference type="Pfam" id="PF14728">
    <property type="entry name" value="PTHB1_GAE"/>
    <property type="match status" value="1"/>
</dbReference>
<keyword evidence="1" id="KW-0175">Coiled coil</keyword>
<evidence type="ECO:0000313" key="7">
    <source>
        <dbReference type="Proteomes" id="UP001177744"/>
    </source>
</evidence>
<dbReference type="InterPro" id="IPR028073">
    <property type="entry name" value="PHTB1_N_dom"/>
</dbReference>
<evidence type="ECO:0000259" key="4">
    <source>
        <dbReference type="Pfam" id="PF23337"/>
    </source>
</evidence>
<feature type="coiled-coil region" evidence="1">
    <location>
        <begin position="371"/>
        <end position="398"/>
    </location>
</feature>
<protein>
    <recommendedName>
        <fullName evidence="8">Protein PTHB1</fullName>
    </recommendedName>
</protein>
<sequence length="899" mass="100286">MAIIKFMELYSSALGHKESVSGKTSCLRHVWGSGDLNSKVNLSAFRTKIRISLTNPVCTGWGKTEELVALEIHLPFVFNQLLLPKFFWGGATLTLSVIHGKALVLKQVSKVIGLLEHNHMMHLLIIQNLNLAGVAQIGHRLSSNSSIGRDLICIQSMDGMLMVFEQESYAFGRFLPGSLLPGPLAYSSRTDSFITVSSCRQVESYKYQVLAFATDADKRQETEQQKLGSGKRLVVDWTLNIGEQALDICIMSFNQSASSVFVLGERNFFCLKDNGQIQFMKKLDCSPSCFLPYCSVSEGTVNTLIGNHNSLLHVYQDVTLKWASQLPHVPVAVRVGSLRDLKGVIVTLSEDGHLQCSYLGTDPSLFQAPKVESRELNYDALDAELKELQKIIKDVNKSQGVWPMTEREDDLKISAVVSPNLDSVSQAPDVEVGTDLVPSVTVKVTLQNRVALQKAKLSVYVQPPLVLSRDQFTFEFTGEEEGRKQWPFCFSERKLSPPELEGNAVVSYARPTDRSPEGIPRVTQCKFRLPLKLICLPGQPSKIASHKLTIDTNKPPVSLLSLFPGFANQSEDEQVNVMGFRFLGGSQVTLLASKTSQRYRIQSEQFEDLWLITNELIIRLQEYFEKQGSKDFACSFSGSMPLQEYFALIDHHFELRLNGEKLEELLSERAVQFRAIQRRLLTRFKDKTPAPLQHLDTLLDGTYKQASTMPVVVPLSRSVDFENQVCFSELASLEERKIATTDSAPQCTAFHLFQRARLPFQFSLPNLSWKERINRAQAWALCTNLCTSSFANYYNSDNRMGAPFICEQLSSFISLLCVSLCIGGELIKFEDAKSSENVAMPNGHLWSHTGPLPPRVCRLSPACGPHSSQDSHVTSPPPHGLNSSGISLVIPHVELIRSI</sequence>
<evidence type="ECO:0000259" key="2">
    <source>
        <dbReference type="Pfam" id="PF14727"/>
    </source>
</evidence>
<dbReference type="EMBL" id="JAULJE010000014">
    <property type="protein sequence ID" value="KAK1334775.1"/>
    <property type="molecule type" value="Genomic_DNA"/>
</dbReference>
<dbReference type="GO" id="GO:0060271">
    <property type="term" value="P:cilium assembly"/>
    <property type="evidence" value="ECO:0007669"/>
    <property type="project" value="TreeGrafter"/>
</dbReference>
<gene>
    <name evidence="6" type="ORF">QTO34_004342</name>
</gene>
<dbReference type="PANTHER" id="PTHR20991">
    <property type="entry name" value="PARATHYROID HORMONE-RESPONSIVE B1 GENE"/>
    <property type="match status" value="1"/>
</dbReference>
<dbReference type="GO" id="GO:0034464">
    <property type="term" value="C:BBSome"/>
    <property type="evidence" value="ECO:0007669"/>
    <property type="project" value="InterPro"/>
</dbReference>
<dbReference type="PANTHER" id="PTHR20991:SF0">
    <property type="entry name" value="PROTEIN PTHB1"/>
    <property type="match status" value="1"/>
</dbReference>
<dbReference type="InterPro" id="IPR028074">
    <property type="entry name" value="PHTB1_GAE_dom"/>
</dbReference>
<dbReference type="AlphaFoldDB" id="A0AA40HPV7"/>
<evidence type="ECO:0008006" key="8">
    <source>
        <dbReference type="Google" id="ProtNLM"/>
    </source>
</evidence>
<dbReference type="Pfam" id="PF14727">
    <property type="entry name" value="PHTB1_N"/>
    <property type="match status" value="1"/>
</dbReference>
<evidence type="ECO:0000259" key="3">
    <source>
        <dbReference type="Pfam" id="PF14728"/>
    </source>
</evidence>
<dbReference type="Proteomes" id="UP001177744">
    <property type="component" value="Unassembled WGS sequence"/>
</dbReference>